<keyword evidence="2" id="KW-0804">Transcription</keyword>
<name>A0A061FPD6_THECC</name>
<dbReference type="InterPro" id="IPR003690">
    <property type="entry name" value="MTERF"/>
</dbReference>
<dbReference type="SMART" id="SM00733">
    <property type="entry name" value="Mterf"/>
    <property type="match status" value="4"/>
</dbReference>
<evidence type="ECO:0000256" key="1">
    <source>
        <dbReference type="ARBA" id="ARBA00007692"/>
    </source>
</evidence>
<dbReference type="GO" id="GO:0006353">
    <property type="term" value="P:DNA-templated transcription termination"/>
    <property type="evidence" value="ECO:0007669"/>
    <property type="project" value="UniProtKB-KW"/>
</dbReference>
<dbReference type="eggNOG" id="KOG1267">
    <property type="taxonomic scope" value="Eukaryota"/>
</dbReference>
<dbReference type="GO" id="GO:0003676">
    <property type="term" value="F:nucleic acid binding"/>
    <property type="evidence" value="ECO:0007669"/>
    <property type="project" value="InterPro"/>
</dbReference>
<organism evidence="4 5">
    <name type="scientific">Theobroma cacao</name>
    <name type="common">Cacao</name>
    <name type="synonym">Cocoa</name>
    <dbReference type="NCBI Taxonomy" id="3641"/>
    <lineage>
        <taxon>Eukaryota</taxon>
        <taxon>Viridiplantae</taxon>
        <taxon>Streptophyta</taxon>
        <taxon>Embryophyta</taxon>
        <taxon>Tracheophyta</taxon>
        <taxon>Spermatophyta</taxon>
        <taxon>Magnoliopsida</taxon>
        <taxon>eudicotyledons</taxon>
        <taxon>Gunneridae</taxon>
        <taxon>Pentapetalae</taxon>
        <taxon>rosids</taxon>
        <taxon>malvids</taxon>
        <taxon>Malvales</taxon>
        <taxon>Malvaceae</taxon>
        <taxon>Byttnerioideae</taxon>
        <taxon>Theobroma</taxon>
    </lineage>
</organism>
<dbReference type="PANTHER" id="PTHR13068">
    <property type="entry name" value="CGI-12 PROTEIN-RELATED"/>
    <property type="match status" value="1"/>
</dbReference>
<dbReference type="Proteomes" id="UP000026915">
    <property type="component" value="Chromosome 10"/>
</dbReference>
<dbReference type="InParanoid" id="A0A061FPD6"/>
<evidence type="ECO:0000256" key="3">
    <source>
        <dbReference type="ARBA" id="ARBA00022946"/>
    </source>
</evidence>
<keyword evidence="2" id="KW-0805">Transcription regulation</keyword>
<keyword evidence="5" id="KW-1185">Reference proteome</keyword>
<dbReference type="PANTHER" id="PTHR13068:SF166">
    <property type="entry name" value="TRANSCRIPTION TERMINATION FACTOR MTERF15, MITOCHONDRIAL-LIKE"/>
    <property type="match status" value="1"/>
</dbReference>
<accession>A0A061FPD6</accession>
<sequence>MTGWNNKIIKHVECSLEEPQIIFSFIKAKGNFAEVDRNENPRGVSSSNLARILSSHPYVLRCSLDSHIIPNFNFFKDLTGCDDDKVLVAYKRFPAVLERDFQSLVAPNLALLRDCGVPKSNIVGKRVVYPRVFAQNHGKFERAVEEVKKLGFNPLKEVFLSTLKALIASAFGKFPICLMLSEHKVKAAMNFYVNTMGLKSSYIANRPLLLGLSLEKELFLGVQLFKFCCPKV</sequence>
<comment type="similarity">
    <text evidence="1">Belongs to the mTERF family.</text>
</comment>
<dbReference type="AlphaFoldDB" id="A0A061FPD6"/>
<dbReference type="STRING" id="3641.A0A061FPD6"/>
<dbReference type="Pfam" id="PF02536">
    <property type="entry name" value="mTERF"/>
    <property type="match status" value="1"/>
</dbReference>
<reference evidence="4 5" key="1">
    <citation type="journal article" date="2013" name="Genome Biol.">
        <title>The genome sequence of the most widely cultivated cacao type and its use to identify candidate genes regulating pod color.</title>
        <authorList>
            <person name="Motamayor J.C."/>
            <person name="Mockaitis K."/>
            <person name="Schmutz J."/>
            <person name="Haiminen N."/>
            <person name="Iii D.L."/>
            <person name="Cornejo O."/>
            <person name="Findley S.D."/>
            <person name="Zheng P."/>
            <person name="Utro F."/>
            <person name="Royaert S."/>
            <person name="Saski C."/>
            <person name="Jenkins J."/>
            <person name="Podicheti R."/>
            <person name="Zhao M."/>
            <person name="Scheffler B.E."/>
            <person name="Stack J.C."/>
            <person name="Feltus F.A."/>
            <person name="Mustiga G.M."/>
            <person name="Amores F."/>
            <person name="Phillips W."/>
            <person name="Marelli J.P."/>
            <person name="May G.D."/>
            <person name="Shapiro H."/>
            <person name="Ma J."/>
            <person name="Bustamante C.D."/>
            <person name="Schnell R.J."/>
            <person name="Main D."/>
            <person name="Gilbert D."/>
            <person name="Parida L."/>
            <person name="Kuhn D.N."/>
        </authorList>
    </citation>
    <scope>NUCLEOTIDE SEQUENCE [LARGE SCALE GENOMIC DNA]</scope>
    <source>
        <strain evidence="5">cv. Matina 1-6</strain>
    </source>
</reference>
<dbReference type="Gene3D" id="1.25.70.10">
    <property type="entry name" value="Transcription termination factor 3, mitochondrial"/>
    <property type="match status" value="1"/>
</dbReference>
<dbReference type="HOGENOM" id="CLU_1196666_0_0_1"/>
<protein>
    <submittedName>
        <fullName evidence="4">Mitochondrial transcription termination factor family protein</fullName>
    </submittedName>
</protein>
<keyword evidence="2" id="KW-0806">Transcription termination</keyword>
<keyword evidence="3" id="KW-0809">Transit peptide</keyword>
<evidence type="ECO:0000256" key="2">
    <source>
        <dbReference type="ARBA" id="ARBA00022472"/>
    </source>
</evidence>
<evidence type="ECO:0000313" key="5">
    <source>
        <dbReference type="Proteomes" id="UP000026915"/>
    </source>
</evidence>
<evidence type="ECO:0000313" key="4">
    <source>
        <dbReference type="EMBL" id="EOY18946.1"/>
    </source>
</evidence>
<dbReference type="InterPro" id="IPR038538">
    <property type="entry name" value="MTERF_sf"/>
</dbReference>
<dbReference type="EMBL" id="CM001888">
    <property type="protein sequence ID" value="EOY18946.1"/>
    <property type="molecule type" value="Genomic_DNA"/>
</dbReference>
<dbReference type="Gramene" id="EOY18946">
    <property type="protein sequence ID" value="EOY18946"/>
    <property type="gene ID" value="TCM_043469"/>
</dbReference>
<proteinExistence type="inferred from homology"/>
<gene>
    <name evidence="4" type="ORF">TCM_043469</name>
</gene>